<dbReference type="EMBL" id="LSSL01000086">
    <property type="protein sequence ID" value="OLY85519.1"/>
    <property type="molecule type" value="Genomic_DNA"/>
</dbReference>
<feature type="compositionally biased region" description="Polar residues" evidence="1">
    <location>
        <begin position="307"/>
        <end position="319"/>
    </location>
</feature>
<keyword evidence="4" id="KW-1185">Reference proteome</keyword>
<sequence>MKVTSFLQAVFILGSAEILVAKSHDFFGAQFRHGINNEPSNNDDFESKFVHVAGPEESAIVSKKQLGSNKVDAKFIPYDETNHEAYSLNSIKNAASYDLSSRDEFDDSFYQKYSSPIHNISKKQSPIKSVVNNKKGSKYKNGFSKYINNPKKYIKPHKYHVKNAQSYEIYRKSKNLNKIKMAEKINAKYVTRDVAKRYNVEELSRNQISKLESLKSAETPSNLILSPLVSVNVNNIAIPGSSAVVKNMDLPSSQIKAAFEQDKKNCEHTSKIKSSCYQENFNIKSRINLEKRNVKSTTDHSSHRISHTQASSHPLTISSAEHGVNHSSSEISSEHGEGNSSGKENSENEYHTSSKASSEHEEGHSSSKTSPEHEIHHSSSKYSSEHEEDHSSEEKKSDHEYHTSSKASSEHEEGHSSSKTSPEHEI</sequence>
<feature type="compositionally biased region" description="Basic and acidic residues" evidence="1">
    <location>
        <begin position="344"/>
        <end position="426"/>
    </location>
</feature>
<feature type="non-terminal residue" evidence="3">
    <location>
        <position position="426"/>
    </location>
</feature>
<dbReference type="Proteomes" id="UP000187455">
    <property type="component" value="Unassembled WGS sequence"/>
</dbReference>
<feature type="region of interest" description="Disordered" evidence="1">
    <location>
        <begin position="293"/>
        <end position="426"/>
    </location>
</feature>
<evidence type="ECO:0000313" key="4">
    <source>
        <dbReference type="Proteomes" id="UP000187455"/>
    </source>
</evidence>
<proteinExistence type="predicted"/>
<evidence type="ECO:0000256" key="2">
    <source>
        <dbReference type="SAM" id="SignalP"/>
    </source>
</evidence>
<evidence type="ECO:0000313" key="3">
    <source>
        <dbReference type="EMBL" id="OLY85519.1"/>
    </source>
</evidence>
<evidence type="ECO:0000256" key="1">
    <source>
        <dbReference type="SAM" id="MobiDB-lite"/>
    </source>
</evidence>
<feature type="signal peptide" evidence="2">
    <location>
        <begin position="1"/>
        <end position="21"/>
    </location>
</feature>
<feature type="compositionally biased region" description="Basic and acidic residues" evidence="1">
    <location>
        <begin position="293"/>
        <end position="302"/>
    </location>
</feature>
<gene>
    <name evidence="3" type="ORF">AYI68_g281</name>
</gene>
<dbReference type="AlphaFoldDB" id="A0A1R0H8N0"/>
<organism evidence="3 4">
    <name type="scientific">Smittium mucronatum</name>
    <dbReference type="NCBI Taxonomy" id="133383"/>
    <lineage>
        <taxon>Eukaryota</taxon>
        <taxon>Fungi</taxon>
        <taxon>Fungi incertae sedis</taxon>
        <taxon>Zoopagomycota</taxon>
        <taxon>Kickxellomycotina</taxon>
        <taxon>Harpellomycetes</taxon>
        <taxon>Harpellales</taxon>
        <taxon>Legeriomycetaceae</taxon>
        <taxon>Smittium</taxon>
    </lineage>
</organism>
<keyword evidence="2" id="KW-0732">Signal</keyword>
<feature type="chain" id="PRO_5012322310" evidence="2">
    <location>
        <begin position="22"/>
        <end position="426"/>
    </location>
</feature>
<name>A0A1R0H8N0_9FUNG</name>
<reference evidence="3 4" key="1">
    <citation type="journal article" date="2016" name="Mol. Biol. Evol.">
        <title>Genome-Wide Survey of Gut Fungi (Harpellales) Reveals the First Horizontally Transferred Ubiquitin Gene from a Mosquito Host.</title>
        <authorList>
            <person name="Wang Y."/>
            <person name="White M.M."/>
            <person name="Kvist S."/>
            <person name="Moncalvo J.M."/>
        </authorList>
    </citation>
    <scope>NUCLEOTIDE SEQUENCE [LARGE SCALE GENOMIC DNA]</scope>
    <source>
        <strain evidence="3 4">ALG-7-W6</strain>
    </source>
</reference>
<accession>A0A1R0H8N0</accession>
<comment type="caution">
    <text evidence="3">The sequence shown here is derived from an EMBL/GenBank/DDBJ whole genome shotgun (WGS) entry which is preliminary data.</text>
</comment>
<protein>
    <submittedName>
        <fullName evidence="3">Uncharacterized protein</fullName>
    </submittedName>
</protein>